<evidence type="ECO:0000313" key="13">
    <source>
        <dbReference type="EMBL" id="SNS33001.1"/>
    </source>
</evidence>
<evidence type="ECO:0000256" key="3">
    <source>
        <dbReference type="ARBA" id="ARBA00022475"/>
    </source>
</evidence>
<dbReference type="NCBIfam" id="TIGR02532">
    <property type="entry name" value="IV_pilin_GFxxxE"/>
    <property type="match status" value="1"/>
</dbReference>
<dbReference type="OrthoDB" id="9180128at2"/>
<accession>A0A239DLQ2</accession>
<feature type="domain" description="General secretion pathway GspH" evidence="12">
    <location>
        <begin position="55"/>
        <end position="157"/>
    </location>
</feature>
<evidence type="ECO:0000256" key="8">
    <source>
        <dbReference type="ARBA" id="ARBA00023136"/>
    </source>
</evidence>
<proteinExistence type="inferred from homology"/>
<evidence type="ECO:0000313" key="14">
    <source>
        <dbReference type="Proteomes" id="UP000198284"/>
    </source>
</evidence>
<comment type="subcellular location">
    <subcellularLocation>
        <location evidence="1">Cell inner membrane</location>
        <topology evidence="1">Single-pass membrane protein</topology>
    </subcellularLocation>
</comment>
<keyword evidence="8 11" id="KW-0472">Membrane</keyword>
<dbReference type="InterPro" id="IPR012902">
    <property type="entry name" value="N_methyl_site"/>
</dbReference>
<dbReference type="EMBL" id="FZOT01000002">
    <property type="protein sequence ID" value="SNS33001.1"/>
    <property type="molecule type" value="Genomic_DNA"/>
</dbReference>
<dbReference type="GO" id="GO:0005886">
    <property type="term" value="C:plasma membrane"/>
    <property type="evidence" value="ECO:0007669"/>
    <property type="project" value="UniProtKB-SubCell"/>
</dbReference>
<evidence type="ECO:0000256" key="5">
    <source>
        <dbReference type="ARBA" id="ARBA00022519"/>
    </source>
</evidence>
<evidence type="ECO:0000256" key="4">
    <source>
        <dbReference type="ARBA" id="ARBA00022481"/>
    </source>
</evidence>
<dbReference type="Pfam" id="PF07963">
    <property type="entry name" value="N_methyl"/>
    <property type="match status" value="1"/>
</dbReference>
<comment type="similarity">
    <text evidence="9">Belongs to the GSP H family.</text>
</comment>
<keyword evidence="14" id="KW-1185">Reference proteome</keyword>
<dbReference type="SUPFAM" id="SSF54523">
    <property type="entry name" value="Pili subunits"/>
    <property type="match status" value="1"/>
</dbReference>
<gene>
    <name evidence="13" type="ORF">SAMN06265795_102242</name>
</gene>
<dbReference type="Gene3D" id="3.55.40.10">
    <property type="entry name" value="minor pseudopilin epsh domain"/>
    <property type="match status" value="1"/>
</dbReference>
<keyword evidence="6 11" id="KW-0812">Transmembrane</keyword>
<evidence type="ECO:0000256" key="6">
    <source>
        <dbReference type="ARBA" id="ARBA00022692"/>
    </source>
</evidence>
<evidence type="ECO:0000256" key="10">
    <source>
        <dbReference type="ARBA" id="ARBA00030775"/>
    </source>
</evidence>
<sequence>MSSPLMPSRRGFASPEEQGFTLVEMVVTVALAGTLAAMAAPSFSGFVAGQRAKNAATEIYSSLARTRSEAITRGGDVTLAPKNGAWVNGWQITDANSKASSKVLDDKSAFSGLTIAGPTSVVYRSSGRLQSGSAPMFVVQSGTGSGNGNQCVSADPSGRPYIKAGTTC</sequence>
<feature type="transmembrane region" description="Helical" evidence="11">
    <location>
        <begin position="20"/>
        <end position="43"/>
    </location>
</feature>
<evidence type="ECO:0000256" key="2">
    <source>
        <dbReference type="ARBA" id="ARBA00021549"/>
    </source>
</evidence>
<evidence type="ECO:0000256" key="11">
    <source>
        <dbReference type="SAM" id="Phobius"/>
    </source>
</evidence>
<dbReference type="Proteomes" id="UP000198284">
    <property type="component" value="Unassembled WGS sequence"/>
</dbReference>
<evidence type="ECO:0000259" key="12">
    <source>
        <dbReference type="Pfam" id="PF12019"/>
    </source>
</evidence>
<dbReference type="GO" id="GO:0015627">
    <property type="term" value="C:type II protein secretion system complex"/>
    <property type="evidence" value="ECO:0007669"/>
    <property type="project" value="InterPro"/>
</dbReference>
<dbReference type="AlphaFoldDB" id="A0A239DLQ2"/>
<reference evidence="13 14" key="1">
    <citation type="submission" date="2017-06" db="EMBL/GenBank/DDBJ databases">
        <authorList>
            <person name="Kim H.J."/>
            <person name="Triplett B.A."/>
        </authorList>
    </citation>
    <scope>NUCLEOTIDE SEQUENCE [LARGE SCALE GENOMIC DNA]</scope>
    <source>
        <strain evidence="13 14">U15</strain>
    </source>
</reference>
<evidence type="ECO:0000256" key="7">
    <source>
        <dbReference type="ARBA" id="ARBA00022989"/>
    </source>
</evidence>
<keyword evidence="3" id="KW-1003">Cell membrane</keyword>
<keyword evidence="4" id="KW-0488">Methylation</keyword>
<evidence type="ECO:0000256" key="1">
    <source>
        <dbReference type="ARBA" id="ARBA00004377"/>
    </source>
</evidence>
<dbReference type="InterPro" id="IPR022346">
    <property type="entry name" value="T2SS_GspH"/>
</dbReference>
<keyword evidence="5" id="KW-0997">Cell inner membrane</keyword>
<dbReference type="InterPro" id="IPR045584">
    <property type="entry name" value="Pilin-like"/>
</dbReference>
<dbReference type="PROSITE" id="PS00409">
    <property type="entry name" value="PROKAR_NTER_METHYL"/>
    <property type="match status" value="1"/>
</dbReference>
<dbReference type="GO" id="GO:0015628">
    <property type="term" value="P:protein secretion by the type II secretion system"/>
    <property type="evidence" value="ECO:0007669"/>
    <property type="project" value="InterPro"/>
</dbReference>
<keyword evidence="7 11" id="KW-1133">Transmembrane helix</keyword>
<dbReference type="RefSeq" id="WP_089398108.1">
    <property type="nucleotide sequence ID" value="NZ_FZOT01000002.1"/>
</dbReference>
<evidence type="ECO:0000256" key="9">
    <source>
        <dbReference type="ARBA" id="ARBA00025772"/>
    </source>
</evidence>
<dbReference type="Pfam" id="PF12019">
    <property type="entry name" value="GspH"/>
    <property type="match status" value="1"/>
</dbReference>
<name>A0A239DLQ2_9BURK</name>
<organism evidence="13 14">
    <name type="scientific">Noviherbaspirillum humi</name>
    <dbReference type="NCBI Taxonomy" id="1688639"/>
    <lineage>
        <taxon>Bacteria</taxon>
        <taxon>Pseudomonadati</taxon>
        <taxon>Pseudomonadota</taxon>
        <taxon>Betaproteobacteria</taxon>
        <taxon>Burkholderiales</taxon>
        <taxon>Oxalobacteraceae</taxon>
        <taxon>Noviherbaspirillum</taxon>
    </lineage>
</organism>
<protein>
    <recommendedName>
        <fullName evidence="2">Type II secretion system protein H</fullName>
    </recommendedName>
    <alternativeName>
        <fullName evidence="10">General secretion pathway protein H</fullName>
    </alternativeName>
</protein>